<evidence type="ECO:0000313" key="2">
    <source>
        <dbReference type="Proteomes" id="UP000024635"/>
    </source>
</evidence>
<proteinExistence type="predicted"/>
<name>A0A016UVN4_9BILA</name>
<accession>A0A016UVN4</accession>
<protein>
    <submittedName>
        <fullName evidence="1">Uncharacterized protein</fullName>
    </submittedName>
</protein>
<reference evidence="2" key="1">
    <citation type="journal article" date="2015" name="Nat. Genet.">
        <title>The genome and transcriptome of the zoonotic hookworm Ancylostoma ceylanicum identify infection-specific gene families.</title>
        <authorList>
            <person name="Schwarz E.M."/>
            <person name="Hu Y."/>
            <person name="Antoshechkin I."/>
            <person name="Miller M.M."/>
            <person name="Sternberg P.W."/>
            <person name="Aroian R.V."/>
        </authorList>
    </citation>
    <scope>NUCLEOTIDE SEQUENCE</scope>
    <source>
        <strain evidence="2">HY135</strain>
    </source>
</reference>
<dbReference type="EMBL" id="JARK01001361">
    <property type="protein sequence ID" value="EYC19265.1"/>
    <property type="molecule type" value="Genomic_DNA"/>
</dbReference>
<evidence type="ECO:0000313" key="1">
    <source>
        <dbReference type="EMBL" id="EYC19265.1"/>
    </source>
</evidence>
<dbReference type="Proteomes" id="UP000024635">
    <property type="component" value="Unassembled WGS sequence"/>
</dbReference>
<keyword evidence="2" id="KW-1185">Reference proteome</keyword>
<organism evidence="1 2">
    <name type="scientific">Ancylostoma ceylanicum</name>
    <dbReference type="NCBI Taxonomy" id="53326"/>
    <lineage>
        <taxon>Eukaryota</taxon>
        <taxon>Metazoa</taxon>
        <taxon>Ecdysozoa</taxon>
        <taxon>Nematoda</taxon>
        <taxon>Chromadorea</taxon>
        <taxon>Rhabditida</taxon>
        <taxon>Rhabditina</taxon>
        <taxon>Rhabditomorpha</taxon>
        <taxon>Strongyloidea</taxon>
        <taxon>Ancylostomatidae</taxon>
        <taxon>Ancylostomatinae</taxon>
        <taxon>Ancylostoma</taxon>
    </lineage>
</organism>
<comment type="caution">
    <text evidence="1">The sequence shown here is derived from an EMBL/GenBank/DDBJ whole genome shotgun (WGS) entry which is preliminary data.</text>
</comment>
<sequence length="83" mass="10151">MLHRWHRSNLRANFKLRRLKQVPTEGRHLRKEDRERERERRIKVAQCMKDSERQREINRICMSTSDITLYCKRMSHSTSGKAI</sequence>
<gene>
    <name evidence="1" type="primary">Acey_s0025.g1277</name>
    <name evidence="1" type="ORF">Y032_0025g1277</name>
</gene>
<dbReference type="AlphaFoldDB" id="A0A016UVN4"/>